<keyword evidence="3" id="KW-1185">Reference proteome</keyword>
<protein>
    <recommendedName>
        <fullName evidence="4">RNase H type-1 domain-containing protein</fullName>
    </recommendedName>
</protein>
<evidence type="ECO:0000313" key="3">
    <source>
        <dbReference type="Proteomes" id="UP000781932"/>
    </source>
</evidence>
<dbReference type="InterPro" id="IPR036397">
    <property type="entry name" value="RNaseH_sf"/>
</dbReference>
<dbReference type="Proteomes" id="UP000781932">
    <property type="component" value="Unassembled WGS sequence"/>
</dbReference>
<dbReference type="Gene3D" id="3.30.420.10">
    <property type="entry name" value="Ribonuclease H-like superfamily/Ribonuclease H"/>
    <property type="match status" value="1"/>
</dbReference>
<dbReference type="EMBL" id="JAATWM020000018">
    <property type="protein sequence ID" value="KAF9876370.1"/>
    <property type="molecule type" value="Genomic_DNA"/>
</dbReference>
<feature type="compositionally biased region" description="Low complexity" evidence="1">
    <location>
        <begin position="18"/>
        <end position="38"/>
    </location>
</feature>
<evidence type="ECO:0000313" key="2">
    <source>
        <dbReference type="EMBL" id="KAF9876370.1"/>
    </source>
</evidence>
<proteinExistence type="predicted"/>
<dbReference type="RefSeq" id="XP_038745831.1">
    <property type="nucleotide sequence ID" value="XM_038889030.1"/>
</dbReference>
<feature type="region of interest" description="Disordered" evidence="1">
    <location>
        <begin position="1"/>
        <end position="96"/>
    </location>
</feature>
<dbReference type="GeneID" id="62162104"/>
<reference evidence="2" key="2">
    <citation type="submission" date="2020-11" db="EMBL/GenBank/DDBJ databases">
        <title>Whole genome sequencing of Colletotrichum sp.</title>
        <authorList>
            <person name="Li H."/>
        </authorList>
    </citation>
    <scope>NUCLEOTIDE SEQUENCE</scope>
    <source>
        <strain evidence="2">CkLH20</strain>
    </source>
</reference>
<evidence type="ECO:0000256" key="1">
    <source>
        <dbReference type="SAM" id="MobiDB-lite"/>
    </source>
</evidence>
<sequence>MAVVKQEEDEGSKLASIADPLANAPRAPRAMRDAAYARQNSQAGSGFGSMPTTSHREPTRRTSACAGVQKNKDRAGRVPEPGPMPMRTKEEDGAGGGLGQISTLNNGSATQMTYEVVDRTALVKKEEDAGENRLASKYTSQSVTVGAASSGTVVKVEAAQPASKLTLYAGGSPPARATDVSSRFSQIFGVTESRLEIVSPETRLTHLRYPYQENAAYGDSLVVAVKGVHPGYESGTRGTNRSAYGVFFGPECKMNKSGRIEDGTNTIRRAELYAAVAGAKAVRELLEKALEAAPAGVGHHGINHLVIKSSEEYVVKGIAGGDRGERPWIMNWEENGFLTAQGMGVQNRELWVRLVEEVRTLKRMGVTVQFWGVSEWRNQEASGLAEEHVRVARELAGFERFITPARQPSMNAVDRSRSELFDIFITPASQPCIDARGSRW</sequence>
<organism evidence="2 3">
    <name type="scientific">Colletotrichum karsti</name>
    <dbReference type="NCBI Taxonomy" id="1095194"/>
    <lineage>
        <taxon>Eukaryota</taxon>
        <taxon>Fungi</taxon>
        <taxon>Dikarya</taxon>
        <taxon>Ascomycota</taxon>
        <taxon>Pezizomycotina</taxon>
        <taxon>Sordariomycetes</taxon>
        <taxon>Hypocreomycetidae</taxon>
        <taxon>Glomerellales</taxon>
        <taxon>Glomerellaceae</taxon>
        <taxon>Colletotrichum</taxon>
        <taxon>Colletotrichum boninense species complex</taxon>
    </lineage>
</organism>
<dbReference type="InterPro" id="IPR012337">
    <property type="entry name" value="RNaseH-like_sf"/>
</dbReference>
<gene>
    <name evidence="2" type="ORF">CkaCkLH20_06313</name>
</gene>
<reference evidence="2" key="1">
    <citation type="submission" date="2020-03" db="EMBL/GenBank/DDBJ databases">
        <authorList>
            <person name="He L."/>
        </authorList>
    </citation>
    <scope>NUCLEOTIDE SEQUENCE</scope>
    <source>
        <strain evidence="2">CkLH20</strain>
    </source>
</reference>
<dbReference type="GO" id="GO:0003676">
    <property type="term" value="F:nucleic acid binding"/>
    <property type="evidence" value="ECO:0007669"/>
    <property type="project" value="InterPro"/>
</dbReference>
<dbReference type="SUPFAM" id="SSF53098">
    <property type="entry name" value="Ribonuclease H-like"/>
    <property type="match status" value="1"/>
</dbReference>
<evidence type="ECO:0008006" key="4">
    <source>
        <dbReference type="Google" id="ProtNLM"/>
    </source>
</evidence>
<dbReference type="OrthoDB" id="407198at2759"/>
<accession>A0A9P6ICY4</accession>
<dbReference type="AlphaFoldDB" id="A0A9P6ICY4"/>
<name>A0A9P6ICY4_9PEZI</name>
<comment type="caution">
    <text evidence="2">The sequence shown here is derived from an EMBL/GenBank/DDBJ whole genome shotgun (WGS) entry which is preliminary data.</text>
</comment>